<accession>B0RD08</accession>
<dbReference type="STRING" id="31964.CMS3031"/>
<gene>
    <name evidence="1" type="ordered locus">CMS3031</name>
</gene>
<sequence>MFTFQHGSDQSETLLRALSLEARGAVSGGGVFAWTTTYGATAFFSDPEIAQLLKLRTFRLIVGTDAITDVAAIRKLQQLSADHPHLQVEALVNPTSSLFHPKFAWFQHVTHTSLIVGSGNLTRGGLLSNWEAFTAIRIQNEDEATALGQISQFFQNQAANIRNLDDPDVLARVANNSGSERRLKHEAARVVSAEPDKVVSDSASVFITEIPKSGNRWSQVNINRASFESFFGVQAVHSRQLLFQQVLASGELGDAESRKSVVVKSQNYRFELSAARGLEYPPTGRPIAVFVKIDNDQIVYSLVMPSQSVHSELDAYLNATGPNRIDRMRKVRCTGIELRRAIPSLPLLQATLPDA</sequence>
<evidence type="ECO:0000313" key="1">
    <source>
        <dbReference type="EMBL" id="CAQ03101.1"/>
    </source>
</evidence>
<dbReference type="Gene3D" id="3.30.870.10">
    <property type="entry name" value="Endonuclease Chain A"/>
    <property type="match status" value="1"/>
</dbReference>
<dbReference type="Proteomes" id="UP000001318">
    <property type="component" value="Chromosome"/>
</dbReference>
<proteinExistence type="predicted"/>
<name>B0RD08_CLASE</name>
<protein>
    <submittedName>
        <fullName evidence="1">Uncharacterized protein</fullName>
    </submittedName>
</protein>
<dbReference type="RefSeq" id="WP_012300246.1">
    <property type="nucleotide sequence ID" value="NC_010407.1"/>
</dbReference>
<keyword evidence="2" id="KW-1185">Reference proteome</keyword>
<dbReference type="KEGG" id="cms:CMS3031"/>
<organism evidence="1 2">
    <name type="scientific">Clavibacter sepedonicus</name>
    <name type="common">Clavibacter michiganensis subsp. sepedonicus</name>
    <dbReference type="NCBI Taxonomy" id="31964"/>
    <lineage>
        <taxon>Bacteria</taxon>
        <taxon>Bacillati</taxon>
        <taxon>Actinomycetota</taxon>
        <taxon>Actinomycetes</taxon>
        <taxon>Micrococcales</taxon>
        <taxon>Microbacteriaceae</taxon>
        <taxon>Clavibacter</taxon>
    </lineage>
</organism>
<dbReference type="HOGENOM" id="CLU_061783_0_0_11"/>
<dbReference type="eggNOG" id="COG3886">
    <property type="taxonomic scope" value="Bacteria"/>
</dbReference>
<dbReference type="CDD" id="cd09117">
    <property type="entry name" value="PLDc_Bfil_DEXD_like"/>
    <property type="match status" value="1"/>
</dbReference>
<dbReference type="OrthoDB" id="9148335at2"/>
<evidence type="ECO:0000313" key="2">
    <source>
        <dbReference type="Proteomes" id="UP000001318"/>
    </source>
</evidence>
<dbReference type="AlphaFoldDB" id="B0RD08"/>
<dbReference type="GeneID" id="41395513"/>
<dbReference type="EMBL" id="AM849034">
    <property type="protein sequence ID" value="CAQ03101.1"/>
    <property type="molecule type" value="Genomic_DNA"/>
</dbReference>
<reference evidence="1 2" key="1">
    <citation type="journal article" date="2008" name="J. Bacteriol.">
        <title>Genome of the actinomycete plant pathogen Clavibacter michiganensis subsp. sepedonicus suggests recent niche adaptation.</title>
        <authorList>
            <person name="Bentley S.D."/>
            <person name="Corton C."/>
            <person name="Brown S.E."/>
            <person name="Barron A."/>
            <person name="Clark L."/>
            <person name="Doggett J."/>
            <person name="Harris B."/>
            <person name="Ormond D."/>
            <person name="Quail M.A."/>
            <person name="May G."/>
            <person name="Francis D."/>
            <person name="Knudson D."/>
            <person name="Parkhill J."/>
            <person name="Ishimaru C.A."/>
        </authorList>
    </citation>
    <scope>NUCLEOTIDE SEQUENCE [LARGE SCALE GENOMIC DNA]</scope>
    <source>
        <strain evidence="2">ATCC 33113 / DSM 20744 / JCM 9667 / LMG 2889 / ICMP 2535 / C-1</strain>
    </source>
</reference>